<protein>
    <recommendedName>
        <fullName evidence="3">SnoaL-like domain-containing protein</fullName>
    </recommendedName>
</protein>
<name>A0A1N7PBI3_9BACT</name>
<dbReference type="OrthoDB" id="336094at2"/>
<sequence>MAVLKELVQALNFLILNGETIRGMEIYYAENVEMQDNELAPRVGKTNCITVEQNNLSKLKDIHCKLLSQAVNEETLVVLSEWENTYTYKDNRVFILRTVSVQHWNSKGLVIKEKYYYKEFIKG</sequence>
<evidence type="ECO:0000313" key="2">
    <source>
        <dbReference type="Proteomes" id="UP000186917"/>
    </source>
</evidence>
<keyword evidence="2" id="KW-1185">Reference proteome</keyword>
<dbReference type="Gene3D" id="3.10.450.50">
    <property type="match status" value="1"/>
</dbReference>
<organism evidence="1 2">
    <name type="scientific">Filimonas lacunae</name>
    <dbReference type="NCBI Taxonomy" id="477680"/>
    <lineage>
        <taxon>Bacteria</taxon>
        <taxon>Pseudomonadati</taxon>
        <taxon>Bacteroidota</taxon>
        <taxon>Chitinophagia</taxon>
        <taxon>Chitinophagales</taxon>
        <taxon>Chitinophagaceae</taxon>
        <taxon>Filimonas</taxon>
    </lineage>
</organism>
<dbReference type="Proteomes" id="UP000186917">
    <property type="component" value="Unassembled WGS sequence"/>
</dbReference>
<dbReference type="RefSeq" id="WP_076379175.1">
    <property type="nucleotide sequence ID" value="NZ_AP017422.1"/>
</dbReference>
<dbReference type="InterPro" id="IPR032710">
    <property type="entry name" value="NTF2-like_dom_sf"/>
</dbReference>
<dbReference type="STRING" id="477680.SAMN05421788_103353"/>
<accession>A0A1N7PBI3</accession>
<gene>
    <name evidence="1" type="ORF">SAMN05421788_103353</name>
</gene>
<evidence type="ECO:0000313" key="1">
    <source>
        <dbReference type="EMBL" id="SIT07954.1"/>
    </source>
</evidence>
<proteinExistence type="predicted"/>
<dbReference type="EMBL" id="FTOR01000003">
    <property type="protein sequence ID" value="SIT07954.1"/>
    <property type="molecule type" value="Genomic_DNA"/>
</dbReference>
<dbReference type="SUPFAM" id="SSF54427">
    <property type="entry name" value="NTF2-like"/>
    <property type="match status" value="1"/>
</dbReference>
<reference evidence="2" key="1">
    <citation type="submission" date="2017-01" db="EMBL/GenBank/DDBJ databases">
        <authorList>
            <person name="Varghese N."/>
            <person name="Submissions S."/>
        </authorList>
    </citation>
    <scope>NUCLEOTIDE SEQUENCE [LARGE SCALE GENOMIC DNA]</scope>
    <source>
        <strain evidence="2">DSM 21054</strain>
    </source>
</reference>
<dbReference type="AlphaFoldDB" id="A0A1N7PBI3"/>
<evidence type="ECO:0008006" key="3">
    <source>
        <dbReference type="Google" id="ProtNLM"/>
    </source>
</evidence>